<protein>
    <submittedName>
        <fullName evidence="4">Homeodomain-like protein</fullName>
    </submittedName>
</protein>
<dbReference type="Pfam" id="PF00249">
    <property type="entry name" value="Myb_DNA-binding"/>
    <property type="match status" value="1"/>
</dbReference>
<feature type="compositionally biased region" description="Low complexity" evidence="1">
    <location>
        <begin position="324"/>
        <end position="336"/>
    </location>
</feature>
<reference evidence="4" key="1">
    <citation type="journal article" date="2020" name="Nat. Commun.">
        <title>Large-scale genome sequencing of mycorrhizal fungi provides insights into the early evolution of symbiotic traits.</title>
        <authorList>
            <person name="Miyauchi S."/>
            <person name="Kiss E."/>
            <person name="Kuo A."/>
            <person name="Drula E."/>
            <person name="Kohler A."/>
            <person name="Sanchez-Garcia M."/>
            <person name="Morin E."/>
            <person name="Andreopoulos B."/>
            <person name="Barry K.W."/>
            <person name="Bonito G."/>
            <person name="Buee M."/>
            <person name="Carver A."/>
            <person name="Chen C."/>
            <person name="Cichocki N."/>
            <person name="Clum A."/>
            <person name="Culley D."/>
            <person name="Crous P.W."/>
            <person name="Fauchery L."/>
            <person name="Girlanda M."/>
            <person name="Hayes R.D."/>
            <person name="Keri Z."/>
            <person name="LaButti K."/>
            <person name="Lipzen A."/>
            <person name="Lombard V."/>
            <person name="Magnuson J."/>
            <person name="Maillard F."/>
            <person name="Murat C."/>
            <person name="Nolan M."/>
            <person name="Ohm R.A."/>
            <person name="Pangilinan J."/>
            <person name="Pereira M.F."/>
            <person name="Perotto S."/>
            <person name="Peter M."/>
            <person name="Pfister S."/>
            <person name="Riley R."/>
            <person name="Sitrit Y."/>
            <person name="Stielow J.B."/>
            <person name="Szollosi G."/>
            <person name="Zifcakova L."/>
            <person name="Stursova M."/>
            <person name="Spatafora J.W."/>
            <person name="Tedersoo L."/>
            <person name="Vaario L.M."/>
            <person name="Yamada A."/>
            <person name="Yan M."/>
            <person name="Wang P."/>
            <person name="Xu J."/>
            <person name="Bruns T."/>
            <person name="Baldrian P."/>
            <person name="Vilgalys R."/>
            <person name="Dunand C."/>
            <person name="Henrissat B."/>
            <person name="Grigoriev I.V."/>
            <person name="Hibbett D."/>
            <person name="Nagy L.G."/>
            <person name="Martin F.M."/>
        </authorList>
    </citation>
    <scope>NUCLEOTIDE SEQUENCE</scope>
    <source>
        <strain evidence="4">UH-Tt-Lm1</strain>
    </source>
</reference>
<dbReference type="PANTHER" id="PTHR45614">
    <property type="entry name" value="MYB PROTEIN-RELATED"/>
    <property type="match status" value="1"/>
</dbReference>
<feature type="domain" description="HTH myb-type" evidence="3">
    <location>
        <begin position="86"/>
        <end position="134"/>
    </location>
</feature>
<dbReference type="GO" id="GO:0005634">
    <property type="term" value="C:nucleus"/>
    <property type="evidence" value="ECO:0007669"/>
    <property type="project" value="TreeGrafter"/>
</dbReference>
<dbReference type="InterPro" id="IPR001005">
    <property type="entry name" value="SANT/Myb"/>
</dbReference>
<proteinExistence type="predicted"/>
<feature type="domain" description="Myb-like" evidence="2">
    <location>
        <begin position="14"/>
        <end position="60"/>
    </location>
</feature>
<dbReference type="SUPFAM" id="SSF46689">
    <property type="entry name" value="Homeodomain-like"/>
    <property type="match status" value="2"/>
</dbReference>
<dbReference type="InterPro" id="IPR050560">
    <property type="entry name" value="MYB_TF"/>
</dbReference>
<dbReference type="EMBL" id="WIUZ02000003">
    <property type="protein sequence ID" value="KAF9789245.1"/>
    <property type="molecule type" value="Genomic_DNA"/>
</dbReference>
<comment type="caution">
    <text evidence="4">The sequence shown here is derived from an EMBL/GenBank/DDBJ whole genome shotgun (WGS) entry which is preliminary data.</text>
</comment>
<name>A0A9P6HLX6_9AGAM</name>
<dbReference type="GO" id="GO:0000981">
    <property type="term" value="F:DNA-binding transcription factor activity, RNA polymerase II-specific"/>
    <property type="evidence" value="ECO:0007669"/>
    <property type="project" value="TreeGrafter"/>
</dbReference>
<dbReference type="Proteomes" id="UP000736335">
    <property type="component" value="Unassembled WGS sequence"/>
</dbReference>
<dbReference type="OrthoDB" id="2143914at2759"/>
<dbReference type="Pfam" id="PF13921">
    <property type="entry name" value="Myb_DNA-bind_6"/>
    <property type="match status" value="1"/>
</dbReference>
<evidence type="ECO:0000313" key="4">
    <source>
        <dbReference type="EMBL" id="KAF9789245.1"/>
    </source>
</evidence>
<evidence type="ECO:0000256" key="1">
    <source>
        <dbReference type="SAM" id="MobiDB-lite"/>
    </source>
</evidence>
<feature type="region of interest" description="Disordered" evidence="1">
    <location>
        <begin position="324"/>
        <end position="352"/>
    </location>
</feature>
<keyword evidence="4" id="KW-0371">Homeobox</keyword>
<dbReference type="PROSITE" id="PS51294">
    <property type="entry name" value="HTH_MYB"/>
    <property type="match status" value="3"/>
</dbReference>
<feature type="domain" description="Myb-like" evidence="2">
    <location>
        <begin position="131"/>
        <end position="181"/>
    </location>
</feature>
<sequence length="411" mass="45500">MSTTFGDSRLNENSKWTPEEDAILIEAVHTSGPRPCWNTIAQSLPGRTNKSCRKRWIHSLDPSLRKGTFLLIKLMSGKFLKQSHIGRWTNTEDVQLIHAVKQFGRQWHKVADLLPGRTDDQCAKRWREKLDPSIRRDPWTDAEDLDLIDAQEKHGRRWNIISGYLIGRPAVHCRNRWLSLLRAGRIRDPIQQAAAMLATSTLCPVVPGSQGEHFTSPAPSPTPSHCSSVFDGLSLESFINGWENQCAVAFPKSTENYAEGLPMDFYNYNPGASSTQHESHGHHRSQSCSSTLSWSGSFSSPDFGIGLSLDQAPYNQGAPETLAAAMPSSSGAGSPGQLESTHAITLTPPPEPHPEPLIMNCPLPYCAFQSTNLTDIWRHMTWDHIGNKTHCPPETPAMVEKAVIGSGSNLR</sequence>
<feature type="domain" description="Myb-like" evidence="2">
    <location>
        <begin position="86"/>
        <end position="130"/>
    </location>
</feature>
<evidence type="ECO:0000313" key="5">
    <source>
        <dbReference type="Proteomes" id="UP000736335"/>
    </source>
</evidence>
<evidence type="ECO:0000259" key="3">
    <source>
        <dbReference type="PROSITE" id="PS51294"/>
    </source>
</evidence>
<keyword evidence="4" id="KW-0238">DNA-binding</keyword>
<accession>A0A9P6HLX6</accession>
<feature type="domain" description="HTH myb-type" evidence="3">
    <location>
        <begin position="15"/>
        <end position="64"/>
    </location>
</feature>
<evidence type="ECO:0000259" key="2">
    <source>
        <dbReference type="PROSITE" id="PS50090"/>
    </source>
</evidence>
<dbReference type="AlphaFoldDB" id="A0A9P6HLX6"/>
<dbReference type="Gene3D" id="1.10.10.60">
    <property type="entry name" value="Homeodomain-like"/>
    <property type="match status" value="3"/>
</dbReference>
<dbReference type="CDD" id="cd00167">
    <property type="entry name" value="SANT"/>
    <property type="match status" value="3"/>
</dbReference>
<keyword evidence="5" id="KW-1185">Reference proteome</keyword>
<feature type="domain" description="HTH myb-type" evidence="3">
    <location>
        <begin position="135"/>
        <end position="185"/>
    </location>
</feature>
<dbReference type="SMART" id="SM00717">
    <property type="entry name" value="SANT"/>
    <property type="match status" value="3"/>
</dbReference>
<gene>
    <name evidence="4" type="ORF">BJ322DRAFT_1208536</name>
</gene>
<dbReference type="InterPro" id="IPR017930">
    <property type="entry name" value="Myb_dom"/>
</dbReference>
<reference evidence="4" key="2">
    <citation type="submission" date="2020-11" db="EMBL/GenBank/DDBJ databases">
        <authorList>
            <consortium name="DOE Joint Genome Institute"/>
            <person name="Kuo A."/>
            <person name="Miyauchi S."/>
            <person name="Kiss E."/>
            <person name="Drula E."/>
            <person name="Kohler A."/>
            <person name="Sanchez-Garcia M."/>
            <person name="Andreopoulos B."/>
            <person name="Barry K.W."/>
            <person name="Bonito G."/>
            <person name="Buee M."/>
            <person name="Carver A."/>
            <person name="Chen C."/>
            <person name="Cichocki N."/>
            <person name="Clum A."/>
            <person name="Culley D."/>
            <person name="Crous P.W."/>
            <person name="Fauchery L."/>
            <person name="Girlanda M."/>
            <person name="Hayes R."/>
            <person name="Keri Z."/>
            <person name="Labutti K."/>
            <person name="Lipzen A."/>
            <person name="Lombard V."/>
            <person name="Magnuson J."/>
            <person name="Maillard F."/>
            <person name="Morin E."/>
            <person name="Murat C."/>
            <person name="Nolan M."/>
            <person name="Ohm R."/>
            <person name="Pangilinan J."/>
            <person name="Pereira M."/>
            <person name="Perotto S."/>
            <person name="Peter M."/>
            <person name="Riley R."/>
            <person name="Sitrit Y."/>
            <person name="Stielow B."/>
            <person name="Szollosi G."/>
            <person name="Zifcakova L."/>
            <person name="Stursova M."/>
            <person name="Spatafora J.W."/>
            <person name="Tedersoo L."/>
            <person name="Vaario L.-M."/>
            <person name="Yamada A."/>
            <person name="Yan M."/>
            <person name="Wang P."/>
            <person name="Xu J."/>
            <person name="Bruns T."/>
            <person name="Baldrian P."/>
            <person name="Vilgalys R."/>
            <person name="Henrissat B."/>
            <person name="Grigoriev I.V."/>
            <person name="Hibbett D."/>
            <person name="Nagy L.G."/>
            <person name="Martin F.M."/>
        </authorList>
    </citation>
    <scope>NUCLEOTIDE SEQUENCE</scope>
    <source>
        <strain evidence="4">UH-Tt-Lm1</strain>
    </source>
</reference>
<dbReference type="GO" id="GO:0000978">
    <property type="term" value="F:RNA polymerase II cis-regulatory region sequence-specific DNA binding"/>
    <property type="evidence" value="ECO:0007669"/>
    <property type="project" value="TreeGrafter"/>
</dbReference>
<dbReference type="InterPro" id="IPR009057">
    <property type="entry name" value="Homeodomain-like_sf"/>
</dbReference>
<dbReference type="PROSITE" id="PS50090">
    <property type="entry name" value="MYB_LIKE"/>
    <property type="match status" value="3"/>
</dbReference>
<organism evidence="4 5">
    <name type="scientific">Thelephora terrestris</name>
    <dbReference type="NCBI Taxonomy" id="56493"/>
    <lineage>
        <taxon>Eukaryota</taxon>
        <taxon>Fungi</taxon>
        <taxon>Dikarya</taxon>
        <taxon>Basidiomycota</taxon>
        <taxon>Agaricomycotina</taxon>
        <taxon>Agaricomycetes</taxon>
        <taxon>Thelephorales</taxon>
        <taxon>Thelephoraceae</taxon>
        <taxon>Thelephora</taxon>
    </lineage>
</organism>